<evidence type="ECO:0000313" key="2">
    <source>
        <dbReference type="EMBL" id="KAK7066107.1"/>
    </source>
</evidence>
<reference evidence="2 3" key="1">
    <citation type="submission" date="2023-11" db="EMBL/GenBank/DDBJ databases">
        <title>Halocaridina rubra genome assembly.</title>
        <authorList>
            <person name="Smith C."/>
        </authorList>
    </citation>
    <scope>NUCLEOTIDE SEQUENCE [LARGE SCALE GENOMIC DNA]</scope>
    <source>
        <strain evidence="2">EP-1</strain>
        <tissue evidence="2">Whole</tissue>
    </source>
</reference>
<proteinExistence type="predicted"/>
<evidence type="ECO:0000256" key="1">
    <source>
        <dbReference type="SAM" id="MobiDB-lite"/>
    </source>
</evidence>
<name>A0AAN8WJA8_HALRR</name>
<dbReference type="Proteomes" id="UP001381693">
    <property type="component" value="Unassembled WGS sequence"/>
</dbReference>
<keyword evidence="3" id="KW-1185">Reference proteome</keyword>
<comment type="caution">
    <text evidence="2">The sequence shown here is derived from an EMBL/GenBank/DDBJ whole genome shotgun (WGS) entry which is preliminary data.</text>
</comment>
<feature type="compositionally biased region" description="Basic and acidic residues" evidence="1">
    <location>
        <begin position="41"/>
        <end position="51"/>
    </location>
</feature>
<sequence>MSSSSSHQGSGPGADDNGSFRLLGSLNVSERLSEGPVTTPEHPHLQEEVKATSDGSEGVLNEVEIVPEAVTTSAGVARQQQPGSWHRPQLSITLICKAFHGDNKQCSSLRHPG</sequence>
<feature type="region of interest" description="Disordered" evidence="1">
    <location>
        <begin position="1"/>
        <end position="58"/>
    </location>
</feature>
<evidence type="ECO:0000313" key="3">
    <source>
        <dbReference type="Proteomes" id="UP001381693"/>
    </source>
</evidence>
<protein>
    <submittedName>
        <fullName evidence="2">Uncharacterized protein</fullName>
    </submittedName>
</protein>
<dbReference type="EMBL" id="JAXCGZ010019424">
    <property type="protein sequence ID" value="KAK7066107.1"/>
    <property type="molecule type" value="Genomic_DNA"/>
</dbReference>
<gene>
    <name evidence="2" type="ORF">SK128_016153</name>
</gene>
<dbReference type="AlphaFoldDB" id="A0AAN8WJA8"/>
<organism evidence="2 3">
    <name type="scientific">Halocaridina rubra</name>
    <name type="common">Hawaiian red shrimp</name>
    <dbReference type="NCBI Taxonomy" id="373956"/>
    <lineage>
        <taxon>Eukaryota</taxon>
        <taxon>Metazoa</taxon>
        <taxon>Ecdysozoa</taxon>
        <taxon>Arthropoda</taxon>
        <taxon>Crustacea</taxon>
        <taxon>Multicrustacea</taxon>
        <taxon>Malacostraca</taxon>
        <taxon>Eumalacostraca</taxon>
        <taxon>Eucarida</taxon>
        <taxon>Decapoda</taxon>
        <taxon>Pleocyemata</taxon>
        <taxon>Caridea</taxon>
        <taxon>Atyoidea</taxon>
        <taxon>Atyidae</taxon>
        <taxon>Halocaridina</taxon>
    </lineage>
</organism>
<accession>A0AAN8WJA8</accession>